<protein>
    <submittedName>
        <fullName evidence="1">Uncharacterized protein</fullName>
    </submittedName>
</protein>
<dbReference type="AlphaFoldDB" id="A0A0F9VXY6"/>
<reference evidence="1" key="1">
    <citation type="journal article" date="2015" name="Nature">
        <title>Complex archaea that bridge the gap between prokaryotes and eukaryotes.</title>
        <authorList>
            <person name="Spang A."/>
            <person name="Saw J.H."/>
            <person name="Jorgensen S.L."/>
            <person name="Zaremba-Niedzwiedzka K."/>
            <person name="Martijn J."/>
            <person name="Lind A.E."/>
            <person name="van Eijk R."/>
            <person name="Schleper C."/>
            <person name="Guy L."/>
            <person name="Ettema T.J."/>
        </authorList>
    </citation>
    <scope>NUCLEOTIDE SEQUENCE</scope>
</reference>
<comment type="caution">
    <text evidence="1">The sequence shown here is derived from an EMBL/GenBank/DDBJ whole genome shotgun (WGS) entry which is preliminary data.</text>
</comment>
<organism evidence="1">
    <name type="scientific">marine sediment metagenome</name>
    <dbReference type="NCBI Taxonomy" id="412755"/>
    <lineage>
        <taxon>unclassified sequences</taxon>
        <taxon>metagenomes</taxon>
        <taxon>ecological metagenomes</taxon>
    </lineage>
</organism>
<evidence type="ECO:0000313" key="1">
    <source>
        <dbReference type="EMBL" id="KKN70588.1"/>
    </source>
</evidence>
<name>A0A0F9VXY6_9ZZZZ</name>
<dbReference type="EMBL" id="LAZR01000401">
    <property type="protein sequence ID" value="KKN70588.1"/>
    <property type="molecule type" value="Genomic_DNA"/>
</dbReference>
<sequence>MILNITISDDQGVVKGQYKVTSELPETIEEMNVLHEQDLEDRDQILDTIKHDLGVYFKDAP</sequence>
<proteinExistence type="predicted"/>
<gene>
    <name evidence="1" type="ORF">LCGC14_0430190</name>
</gene>
<accession>A0A0F9VXY6</accession>